<evidence type="ECO:0000256" key="5">
    <source>
        <dbReference type="ARBA" id="ARBA00023242"/>
    </source>
</evidence>
<reference evidence="9 11" key="2">
    <citation type="submission" date="2018-03" db="EMBL/GenBank/DDBJ databases">
        <authorList>
            <person name="Fogelqvist J."/>
        </authorList>
    </citation>
    <scope>NUCLEOTIDE SEQUENCE [LARGE SCALE GENOMIC DNA]</scope>
</reference>
<dbReference type="GO" id="GO:0005654">
    <property type="term" value="C:nucleoplasm"/>
    <property type="evidence" value="ECO:0007669"/>
    <property type="project" value="TreeGrafter"/>
</dbReference>
<dbReference type="InterPro" id="IPR003511">
    <property type="entry name" value="HORMA_dom"/>
</dbReference>
<dbReference type="PROSITE" id="PS50815">
    <property type="entry name" value="HORMA"/>
    <property type="match status" value="1"/>
</dbReference>
<evidence type="ECO:0000256" key="4">
    <source>
        <dbReference type="ARBA" id="ARBA00022776"/>
    </source>
</evidence>
<keyword evidence="6" id="KW-0131">Cell cycle</keyword>
<feature type="domain" description="HORMA" evidence="7">
    <location>
        <begin position="47"/>
        <end position="236"/>
    </location>
</feature>
<keyword evidence="5" id="KW-0539">Nucleus</keyword>
<dbReference type="GO" id="GO:0000776">
    <property type="term" value="C:kinetochore"/>
    <property type="evidence" value="ECO:0007669"/>
    <property type="project" value="TreeGrafter"/>
</dbReference>
<dbReference type="Pfam" id="PF02301">
    <property type="entry name" value="HORMA"/>
    <property type="match status" value="1"/>
</dbReference>
<evidence type="ECO:0000313" key="11">
    <source>
        <dbReference type="Proteomes" id="UP000290189"/>
    </source>
</evidence>
<reference evidence="8 10" key="1">
    <citation type="submission" date="2015-02" db="EMBL/GenBank/DDBJ databases">
        <authorList>
            <person name="Chooi Y.-H."/>
        </authorList>
    </citation>
    <scope>NUCLEOTIDE SEQUENCE [LARGE SCALE GENOMIC DNA]</scope>
    <source>
        <strain evidence="8">E3</strain>
    </source>
</reference>
<organism evidence="8 10">
    <name type="scientific">Plasmodiophora brassicae</name>
    <name type="common">Clubroot disease agent</name>
    <dbReference type="NCBI Taxonomy" id="37360"/>
    <lineage>
        <taxon>Eukaryota</taxon>
        <taxon>Sar</taxon>
        <taxon>Rhizaria</taxon>
        <taxon>Endomyxa</taxon>
        <taxon>Phytomyxea</taxon>
        <taxon>Plasmodiophorida</taxon>
        <taxon>Plasmodiophoridae</taxon>
        <taxon>Plasmodiophora</taxon>
    </lineage>
</organism>
<dbReference type="OrthoDB" id="1806at2759"/>
<proteinExistence type="inferred from homology"/>
<evidence type="ECO:0000259" key="7">
    <source>
        <dbReference type="PROSITE" id="PS50815"/>
    </source>
</evidence>
<dbReference type="PANTHER" id="PTHR11842:SF11">
    <property type="entry name" value="MITOTIC SPINDLE ASSEMBLY CHECKPOINT PROTEIN MAD2A"/>
    <property type="match status" value="1"/>
</dbReference>
<dbReference type="STRING" id="37360.A0A0G4IK25"/>
<name>A0A0G4IK25_PLABS</name>
<protein>
    <recommendedName>
        <fullName evidence="7">HORMA domain-containing protein</fullName>
    </recommendedName>
</protein>
<evidence type="ECO:0000256" key="6">
    <source>
        <dbReference type="ARBA" id="ARBA00023306"/>
    </source>
</evidence>
<dbReference type="PANTHER" id="PTHR11842">
    <property type="entry name" value="MITOTIC SPINDLE ASSEMBLY CHECKPOINT PROTEIN MAD2"/>
    <property type="match status" value="1"/>
</dbReference>
<dbReference type="InterPro" id="IPR045091">
    <property type="entry name" value="Mad2-like"/>
</dbReference>
<comment type="subcellular location">
    <subcellularLocation>
        <location evidence="1">Nucleus</location>
    </subcellularLocation>
</comment>
<dbReference type="GO" id="GO:0051301">
    <property type="term" value="P:cell division"/>
    <property type="evidence" value="ECO:0007669"/>
    <property type="project" value="UniProtKB-KW"/>
</dbReference>
<evidence type="ECO:0000313" key="10">
    <source>
        <dbReference type="Proteomes" id="UP000039324"/>
    </source>
</evidence>
<dbReference type="FunFam" id="3.30.900.10:FF:000002">
    <property type="entry name" value="Mitotic spindle assembly checkpoint protein MAD2A"/>
    <property type="match status" value="1"/>
</dbReference>
<gene>
    <name evidence="8" type="ORF">PBRA_004277</name>
    <name evidence="9" type="ORF">PLBR_LOCUS7640</name>
</gene>
<dbReference type="AlphaFoldDB" id="A0A0G4IK25"/>
<evidence type="ECO:0000256" key="3">
    <source>
        <dbReference type="ARBA" id="ARBA00022618"/>
    </source>
</evidence>
<evidence type="ECO:0000313" key="8">
    <source>
        <dbReference type="EMBL" id="CEO95551.1"/>
    </source>
</evidence>
<keyword evidence="10" id="KW-1185">Reference proteome</keyword>
<evidence type="ECO:0000256" key="2">
    <source>
        <dbReference type="ARBA" id="ARBA00010348"/>
    </source>
</evidence>
<dbReference type="InterPro" id="IPR036570">
    <property type="entry name" value="HORMA_dom_sf"/>
</dbReference>
<dbReference type="EMBL" id="CDSF01000024">
    <property type="protein sequence ID" value="CEO95551.1"/>
    <property type="molecule type" value="Genomic_DNA"/>
</dbReference>
<dbReference type="GO" id="GO:0005737">
    <property type="term" value="C:cytoplasm"/>
    <property type="evidence" value="ECO:0007669"/>
    <property type="project" value="TreeGrafter"/>
</dbReference>
<sequence>MDGESHLPDLGRRRASGFAVRGATRNVGGREVMAATAQASRTSITLKGSTKIVTEFFGYSINSILYQRGIYPPESFSASEKYGLRMLVTTDAGLVEYLDQVLTQLSEWLMTGHVQCLVLVISSQLDGATLERWVFDIVTEMPGEGGDGDKRSSSSVPKSEKEIMREIQAIMRQITSSVTFLPLLDVPCSFDLLIHTDLDTQVPKSWEESDPKYISNSAEVKLRSFTTKIHRVDAMVSYKNPDAEPDD</sequence>
<geneLocation type="mitochondrion" evidence="9"/>
<keyword evidence="9" id="KW-0496">Mitochondrion</keyword>
<keyword evidence="3" id="KW-0132">Cell division</keyword>
<comment type="similarity">
    <text evidence="2">Belongs to the MAD2 family.</text>
</comment>
<evidence type="ECO:0000313" key="9">
    <source>
        <dbReference type="EMBL" id="SPR00425.1"/>
    </source>
</evidence>
<dbReference type="Proteomes" id="UP000039324">
    <property type="component" value="Unassembled WGS sequence"/>
</dbReference>
<dbReference type="Proteomes" id="UP000290189">
    <property type="component" value="Unassembled WGS sequence"/>
</dbReference>
<dbReference type="SUPFAM" id="SSF56019">
    <property type="entry name" value="The spindle assembly checkpoint protein mad2"/>
    <property type="match status" value="1"/>
</dbReference>
<dbReference type="GO" id="GO:0007094">
    <property type="term" value="P:mitotic spindle assembly checkpoint signaling"/>
    <property type="evidence" value="ECO:0007669"/>
    <property type="project" value="TreeGrafter"/>
</dbReference>
<dbReference type="EMBL" id="OVEO01000014">
    <property type="protein sequence ID" value="SPR00425.1"/>
    <property type="molecule type" value="Genomic_DNA"/>
</dbReference>
<keyword evidence="4" id="KW-0498">Mitosis</keyword>
<evidence type="ECO:0000256" key="1">
    <source>
        <dbReference type="ARBA" id="ARBA00004123"/>
    </source>
</evidence>
<dbReference type="Gene3D" id="3.30.900.10">
    <property type="entry name" value="HORMA domain"/>
    <property type="match status" value="1"/>
</dbReference>
<dbReference type="OMA" id="WQFDVEI"/>
<accession>A0A0G4IK25</accession>